<dbReference type="Proteomes" id="UP000270743">
    <property type="component" value="Unassembled WGS sequence"/>
</dbReference>
<dbReference type="GO" id="GO:0034194">
    <property type="term" value="P:D-galactonate catabolic process"/>
    <property type="evidence" value="ECO:0007669"/>
    <property type="project" value="InterPro"/>
</dbReference>
<protein>
    <submittedName>
        <fullName evidence="1">2-keto-3-deoxy-galactonokinase</fullName>
    </submittedName>
</protein>
<keyword evidence="2" id="KW-1185">Reference proteome</keyword>
<keyword evidence="1" id="KW-0418">Kinase</keyword>
<gene>
    <name evidence="1" type="ORF">PARHAE_02716</name>
</gene>
<dbReference type="EMBL" id="UZWE01000036">
    <property type="protein sequence ID" value="VDS09513.1"/>
    <property type="molecule type" value="Genomic_DNA"/>
</dbReference>
<dbReference type="Gene3D" id="3.30.420.310">
    <property type="entry name" value="2-keto-3-deoxy-galactonokinase, C-terminal domain"/>
    <property type="match status" value="1"/>
</dbReference>
<dbReference type="Pfam" id="PF05035">
    <property type="entry name" value="DGOK"/>
    <property type="match status" value="1"/>
</dbReference>
<dbReference type="GO" id="GO:0008671">
    <property type="term" value="F:2-dehydro-3-deoxygalactonokinase activity"/>
    <property type="evidence" value="ECO:0007669"/>
    <property type="project" value="InterPro"/>
</dbReference>
<dbReference type="RefSeq" id="WP_164555248.1">
    <property type="nucleotide sequence ID" value="NZ_UZWE01000036.1"/>
</dbReference>
<sequence length="265" mass="27700">MDWAAVEWADGELRLWHDGRTLAAPCTEDPGAALRGLLLPMLAPGRVLTVIASGWPGVDPIRVPCRPVQPAPARDLDPQIRLHPLPGLVQDRPADLVVGPVPRIGGVLAARPDFDGVLCLPGSPSAWVQISASEVVSFRTFLTAEILSALTSRDDATADAGFVDAVTQAMSRPAALAAELSSARADLALRRIGPATAKARIAGLLIGAELAAARPWWLGQKVVVMGEGWLAECYAAALAAQGVVAERADPAQAWLAGMTAARQAI</sequence>
<keyword evidence="1" id="KW-0808">Transferase</keyword>
<organism evidence="1 2">
    <name type="scientific">Paracoccus haematequi</name>
    <dbReference type="NCBI Taxonomy" id="2491866"/>
    <lineage>
        <taxon>Bacteria</taxon>
        <taxon>Pseudomonadati</taxon>
        <taxon>Pseudomonadota</taxon>
        <taxon>Alphaproteobacteria</taxon>
        <taxon>Rhodobacterales</taxon>
        <taxon>Paracoccaceae</taxon>
        <taxon>Paracoccus</taxon>
    </lineage>
</organism>
<name>A0A3S4GS16_9RHOB</name>
<reference evidence="1 2" key="1">
    <citation type="submission" date="2018-12" db="EMBL/GenBank/DDBJ databases">
        <authorList>
            <person name="Criscuolo A."/>
        </authorList>
    </citation>
    <scope>NUCLEOTIDE SEQUENCE [LARGE SCALE GENOMIC DNA]</scope>
    <source>
        <strain evidence="1">ACIP1116241</strain>
    </source>
</reference>
<accession>A0A3S4GS16</accession>
<dbReference type="AlphaFoldDB" id="A0A3S4GS16"/>
<evidence type="ECO:0000313" key="1">
    <source>
        <dbReference type="EMBL" id="VDS09513.1"/>
    </source>
</evidence>
<proteinExistence type="predicted"/>
<dbReference type="InterPro" id="IPR007729">
    <property type="entry name" value="DGOK"/>
</dbReference>
<dbReference type="InterPro" id="IPR042257">
    <property type="entry name" value="DGOK_C"/>
</dbReference>
<evidence type="ECO:0000313" key="2">
    <source>
        <dbReference type="Proteomes" id="UP000270743"/>
    </source>
</evidence>